<organism evidence="2 3">
    <name type="scientific">Dryococelus australis</name>
    <dbReference type="NCBI Taxonomy" id="614101"/>
    <lineage>
        <taxon>Eukaryota</taxon>
        <taxon>Metazoa</taxon>
        <taxon>Ecdysozoa</taxon>
        <taxon>Arthropoda</taxon>
        <taxon>Hexapoda</taxon>
        <taxon>Insecta</taxon>
        <taxon>Pterygota</taxon>
        <taxon>Neoptera</taxon>
        <taxon>Polyneoptera</taxon>
        <taxon>Phasmatodea</taxon>
        <taxon>Verophasmatodea</taxon>
        <taxon>Anareolatae</taxon>
        <taxon>Phasmatidae</taxon>
        <taxon>Eurycanthinae</taxon>
        <taxon>Dryococelus</taxon>
    </lineage>
</organism>
<evidence type="ECO:0000313" key="2">
    <source>
        <dbReference type="EMBL" id="KAJ8892964.1"/>
    </source>
</evidence>
<comment type="caution">
    <text evidence="2">The sequence shown here is derived from an EMBL/GenBank/DDBJ whole genome shotgun (WGS) entry which is preliminary data.</text>
</comment>
<dbReference type="Proteomes" id="UP001159363">
    <property type="component" value="Chromosome 2"/>
</dbReference>
<feature type="region of interest" description="Disordered" evidence="1">
    <location>
        <begin position="199"/>
        <end position="243"/>
    </location>
</feature>
<keyword evidence="3" id="KW-1185">Reference proteome</keyword>
<proteinExistence type="predicted"/>
<evidence type="ECO:0000313" key="3">
    <source>
        <dbReference type="Proteomes" id="UP001159363"/>
    </source>
</evidence>
<evidence type="ECO:0000256" key="1">
    <source>
        <dbReference type="SAM" id="MobiDB-lite"/>
    </source>
</evidence>
<accession>A0ABQ9I8I6</accession>
<protein>
    <submittedName>
        <fullName evidence="2">Uncharacterized protein</fullName>
    </submittedName>
</protein>
<reference evidence="2 3" key="1">
    <citation type="submission" date="2023-02" db="EMBL/GenBank/DDBJ databases">
        <title>LHISI_Scaffold_Assembly.</title>
        <authorList>
            <person name="Stuart O.P."/>
            <person name="Cleave R."/>
            <person name="Magrath M.J.L."/>
            <person name="Mikheyev A.S."/>
        </authorList>
    </citation>
    <scope>NUCLEOTIDE SEQUENCE [LARGE SCALE GENOMIC DNA]</scope>
    <source>
        <strain evidence="2">Daus_M_001</strain>
        <tissue evidence="2">Leg muscle</tissue>
    </source>
</reference>
<gene>
    <name evidence="2" type="ORF">PR048_005545</name>
</gene>
<name>A0ABQ9I8I6_9NEOP</name>
<sequence length="370" mass="41013">MFIGGVRLRLQVTKVFAVLLAAGCWALDVPQRRYLSERRSSRITFVRRRASCALDGEKVEEGVLTRWRGYMYVRGVATLGWGRGCVPYQGVGLWVEKGVVITCGQVAGGEEGRSDVIYAMSLRLEGELKGRARWRAQGTTLDPRRAGVAIRRESCSSAWRDKFAKHVSPSQLRASARLLVPGRTNTRILLAAGDGLQGRGKQKITEKSRRQAASSGTIPTCENLRETPPGIEPGSTRIPKNTGVKQLLIPRTPVAHSSKMASRANNMSGCCSLTNKRLVTCSPANWEHFSAARRRYSDISLVTGASRRENYENNGDDLGVLIYLSKEFLATSSVKNAENGKTVTYFPKTRMNMSKDSDFRLFYKTVDIML</sequence>
<dbReference type="EMBL" id="JARBHB010000002">
    <property type="protein sequence ID" value="KAJ8892964.1"/>
    <property type="molecule type" value="Genomic_DNA"/>
</dbReference>
<feature type="compositionally biased region" description="Polar residues" evidence="1">
    <location>
        <begin position="211"/>
        <end position="220"/>
    </location>
</feature>